<reference evidence="8" key="1">
    <citation type="journal article" date="2019" name="Int. J. Syst. Evol. Microbiol.">
        <title>The Global Catalogue of Microorganisms (GCM) 10K type strain sequencing project: providing services to taxonomists for standard genome sequencing and annotation.</title>
        <authorList>
            <consortium name="The Broad Institute Genomics Platform"/>
            <consortium name="The Broad Institute Genome Sequencing Center for Infectious Disease"/>
            <person name="Wu L."/>
            <person name="Ma J."/>
        </authorList>
    </citation>
    <scope>NUCLEOTIDE SEQUENCE [LARGE SCALE GENOMIC DNA]</scope>
    <source>
        <strain evidence="8">CGMCC 4.7246</strain>
    </source>
</reference>
<dbReference type="InterPro" id="IPR012000">
    <property type="entry name" value="Thiamin_PyroP_enz_cen_dom"/>
</dbReference>
<dbReference type="Proteomes" id="UP001596220">
    <property type="component" value="Unassembled WGS sequence"/>
</dbReference>
<proteinExistence type="inferred from homology"/>
<dbReference type="Gene3D" id="3.40.50.970">
    <property type="match status" value="2"/>
</dbReference>
<evidence type="ECO:0000313" key="7">
    <source>
        <dbReference type="EMBL" id="MFC6094650.1"/>
    </source>
</evidence>
<dbReference type="InterPro" id="IPR029035">
    <property type="entry name" value="DHS-like_NAD/FAD-binding_dom"/>
</dbReference>
<dbReference type="EMBL" id="JBHSQO010000069">
    <property type="protein sequence ID" value="MFC6094650.1"/>
    <property type="molecule type" value="Genomic_DNA"/>
</dbReference>
<evidence type="ECO:0000256" key="3">
    <source>
        <dbReference type="RuleBase" id="RU362132"/>
    </source>
</evidence>
<dbReference type="NCBIfam" id="NF005485">
    <property type="entry name" value="PRK07092.1"/>
    <property type="match status" value="1"/>
</dbReference>
<dbReference type="RefSeq" id="WP_380643102.1">
    <property type="nucleotide sequence ID" value="NZ_JBHSQO010000069.1"/>
</dbReference>
<accession>A0ABW1PGS4</accession>
<keyword evidence="2 3" id="KW-0786">Thiamine pyrophosphate</keyword>
<dbReference type="Gene3D" id="3.40.50.1220">
    <property type="entry name" value="TPP-binding domain"/>
    <property type="match status" value="1"/>
</dbReference>
<dbReference type="GO" id="GO:0050695">
    <property type="term" value="F:benzoylformate decarboxylase activity"/>
    <property type="evidence" value="ECO:0007669"/>
    <property type="project" value="UniProtKB-EC"/>
</dbReference>
<dbReference type="Pfam" id="PF02776">
    <property type="entry name" value="TPP_enzyme_N"/>
    <property type="match status" value="1"/>
</dbReference>
<dbReference type="Pfam" id="PF02775">
    <property type="entry name" value="TPP_enzyme_C"/>
    <property type="match status" value="1"/>
</dbReference>
<gene>
    <name evidence="7" type="primary">mdlC</name>
    <name evidence="7" type="ORF">ACFP3R_35745</name>
</gene>
<dbReference type="EC" id="4.1.1.7" evidence="7"/>
<dbReference type="InterPro" id="IPR012001">
    <property type="entry name" value="Thiamin_PyroP_enz_TPP-bd_dom"/>
</dbReference>
<dbReference type="InterPro" id="IPR029061">
    <property type="entry name" value="THDP-binding"/>
</dbReference>
<dbReference type="PANTHER" id="PTHR18968:SF133">
    <property type="entry name" value="BENZOYLFORMATE DECARBOXYLASE"/>
    <property type="match status" value="1"/>
</dbReference>
<organism evidence="7 8">
    <name type="scientific">Saccharothrix lopnurensis</name>
    <dbReference type="NCBI Taxonomy" id="1670621"/>
    <lineage>
        <taxon>Bacteria</taxon>
        <taxon>Bacillati</taxon>
        <taxon>Actinomycetota</taxon>
        <taxon>Actinomycetes</taxon>
        <taxon>Pseudonocardiales</taxon>
        <taxon>Pseudonocardiaceae</taxon>
        <taxon>Saccharothrix</taxon>
    </lineage>
</organism>
<feature type="domain" description="Thiamine pyrophosphate enzyme N-terminal TPP-binding" evidence="6">
    <location>
        <begin position="10"/>
        <end position="112"/>
    </location>
</feature>
<keyword evidence="7" id="KW-0456">Lyase</keyword>
<dbReference type="Pfam" id="PF00205">
    <property type="entry name" value="TPP_enzyme_M"/>
    <property type="match status" value="1"/>
</dbReference>
<sequence>MTAEQANSRTVREATLELFRALGMTTVFSNPSHTEMKLFEQWPDDFKFVMGLQEASIVGMADGHAQATGEPSLVIINGGPGVGNAMGSIYTAASAHTPMVILGGQQARKLLLGEPFLKASDATQLPKPYIKWAGEPARPQDVPALIEKAYHIAKQAPAGPVFVAVPEDDWIRPAAPGPIKVREVRSAVVPDPEVLATIASALDGAERPALVAGPGVEIGGARLDLVRLAERLNARVYGSPVWPRGSFPETHPLFGGVLAPMPELINMKLAEHDVVVVLGSPTFTLFTTVDLFSTNPAALDESDQPALPEGTRVLHVTDSPEAAAWSMADAAYVCPPAQAVRDLLPLVREHEKVALPSFREEIPVPEATTPLTQAYLFHLLAQELPADAQLFEELPIARADFHEQIPLGPDNGYFATASGALGFPFAGAVGYAVARPDRRAVVVMGEGSAQYTLHALWTAAQHNLPVTFIIPNNSGYLSLKYYLDESSQKAWHSGWDLSGVNMAELARGFGCPAERIESPESLRASLKAALNADGPVLLDVVVQDPGLFRL</sequence>
<protein>
    <submittedName>
        <fullName evidence="7">Benzoylformate decarboxylase</fullName>
        <ecNumber evidence="7">4.1.1.7</ecNumber>
    </submittedName>
</protein>
<dbReference type="InterPro" id="IPR011766">
    <property type="entry name" value="TPP_enzyme_TPP-bd"/>
</dbReference>
<name>A0ABW1PGS4_9PSEU</name>
<dbReference type="PANTHER" id="PTHR18968">
    <property type="entry name" value="THIAMINE PYROPHOSPHATE ENZYMES"/>
    <property type="match status" value="1"/>
</dbReference>
<comment type="similarity">
    <text evidence="1 3">Belongs to the TPP enzyme family.</text>
</comment>
<comment type="caution">
    <text evidence="7">The sequence shown here is derived from an EMBL/GenBank/DDBJ whole genome shotgun (WGS) entry which is preliminary data.</text>
</comment>
<feature type="domain" description="Thiamine pyrophosphate enzyme TPP-binding" evidence="5">
    <location>
        <begin position="412"/>
        <end position="540"/>
    </location>
</feature>
<evidence type="ECO:0000259" key="5">
    <source>
        <dbReference type="Pfam" id="PF02775"/>
    </source>
</evidence>
<evidence type="ECO:0000259" key="4">
    <source>
        <dbReference type="Pfam" id="PF00205"/>
    </source>
</evidence>
<dbReference type="SUPFAM" id="SSF52467">
    <property type="entry name" value="DHS-like NAD/FAD-binding domain"/>
    <property type="match status" value="1"/>
</dbReference>
<dbReference type="InterPro" id="IPR045229">
    <property type="entry name" value="TPP_enz"/>
</dbReference>
<dbReference type="CDD" id="cd02002">
    <property type="entry name" value="TPP_BFDC"/>
    <property type="match status" value="1"/>
</dbReference>
<feature type="domain" description="Thiamine pyrophosphate enzyme central" evidence="4">
    <location>
        <begin position="196"/>
        <end position="341"/>
    </location>
</feature>
<evidence type="ECO:0000256" key="2">
    <source>
        <dbReference type="ARBA" id="ARBA00023052"/>
    </source>
</evidence>
<dbReference type="CDD" id="cd07035">
    <property type="entry name" value="TPP_PYR_POX_like"/>
    <property type="match status" value="1"/>
</dbReference>
<evidence type="ECO:0000313" key="8">
    <source>
        <dbReference type="Proteomes" id="UP001596220"/>
    </source>
</evidence>
<evidence type="ECO:0000256" key="1">
    <source>
        <dbReference type="ARBA" id="ARBA00007812"/>
    </source>
</evidence>
<keyword evidence="8" id="KW-1185">Reference proteome</keyword>
<evidence type="ECO:0000259" key="6">
    <source>
        <dbReference type="Pfam" id="PF02776"/>
    </source>
</evidence>
<dbReference type="SUPFAM" id="SSF52518">
    <property type="entry name" value="Thiamin diphosphate-binding fold (THDP-binding)"/>
    <property type="match status" value="2"/>
</dbReference>